<organism evidence="2 3">
    <name type="scientific">Aplosporella prunicola CBS 121167</name>
    <dbReference type="NCBI Taxonomy" id="1176127"/>
    <lineage>
        <taxon>Eukaryota</taxon>
        <taxon>Fungi</taxon>
        <taxon>Dikarya</taxon>
        <taxon>Ascomycota</taxon>
        <taxon>Pezizomycotina</taxon>
        <taxon>Dothideomycetes</taxon>
        <taxon>Dothideomycetes incertae sedis</taxon>
        <taxon>Botryosphaeriales</taxon>
        <taxon>Aplosporellaceae</taxon>
        <taxon>Aplosporella</taxon>
    </lineage>
</organism>
<evidence type="ECO:0000313" key="2">
    <source>
        <dbReference type="EMBL" id="KAF2138936.1"/>
    </source>
</evidence>
<evidence type="ECO:0000256" key="1">
    <source>
        <dbReference type="SAM" id="Phobius"/>
    </source>
</evidence>
<dbReference type="RefSeq" id="XP_033394649.1">
    <property type="nucleotide sequence ID" value="XM_033545270.1"/>
</dbReference>
<protein>
    <submittedName>
        <fullName evidence="2">Uncharacterized protein</fullName>
    </submittedName>
</protein>
<feature type="transmembrane region" description="Helical" evidence="1">
    <location>
        <begin position="169"/>
        <end position="198"/>
    </location>
</feature>
<keyword evidence="1" id="KW-0472">Membrane</keyword>
<keyword evidence="3" id="KW-1185">Reference proteome</keyword>
<evidence type="ECO:0000313" key="3">
    <source>
        <dbReference type="Proteomes" id="UP000799438"/>
    </source>
</evidence>
<keyword evidence="1" id="KW-0812">Transmembrane</keyword>
<dbReference type="OrthoDB" id="5428890at2759"/>
<dbReference type="EMBL" id="ML995494">
    <property type="protein sequence ID" value="KAF2138936.1"/>
    <property type="molecule type" value="Genomic_DNA"/>
</dbReference>
<keyword evidence="1" id="KW-1133">Transmembrane helix</keyword>
<reference evidence="2" key="1">
    <citation type="journal article" date="2020" name="Stud. Mycol.">
        <title>101 Dothideomycetes genomes: a test case for predicting lifestyles and emergence of pathogens.</title>
        <authorList>
            <person name="Haridas S."/>
            <person name="Albert R."/>
            <person name="Binder M."/>
            <person name="Bloem J."/>
            <person name="Labutti K."/>
            <person name="Salamov A."/>
            <person name="Andreopoulos B."/>
            <person name="Baker S."/>
            <person name="Barry K."/>
            <person name="Bills G."/>
            <person name="Bluhm B."/>
            <person name="Cannon C."/>
            <person name="Castanera R."/>
            <person name="Culley D."/>
            <person name="Daum C."/>
            <person name="Ezra D."/>
            <person name="Gonzalez J."/>
            <person name="Henrissat B."/>
            <person name="Kuo A."/>
            <person name="Liang C."/>
            <person name="Lipzen A."/>
            <person name="Lutzoni F."/>
            <person name="Magnuson J."/>
            <person name="Mondo S."/>
            <person name="Nolan M."/>
            <person name="Ohm R."/>
            <person name="Pangilinan J."/>
            <person name="Park H.-J."/>
            <person name="Ramirez L."/>
            <person name="Alfaro M."/>
            <person name="Sun H."/>
            <person name="Tritt A."/>
            <person name="Yoshinaga Y."/>
            <person name="Zwiers L.-H."/>
            <person name="Turgeon B."/>
            <person name="Goodwin S."/>
            <person name="Spatafora J."/>
            <person name="Crous P."/>
            <person name="Grigoriev I."/>
        </authorList>
    </citation>
    <scope>NUCLEOTIDE SEQUENCE</scope>
    <source>
        <strain evidence="2">CBS 121167</strain>
    </source>
</reference>
<name>A0A6A6B4Z0_9PEZI</name>
<dbReference type="Proteomes" id="UP000799438">
    <property type="component" value="Unassembled WGS sequence"/>
</dbReference>
<proteinExistence type="predicted"/>
<dbReference type="AlphaFoldDB" id="A0A6A6B4Z0"/>
<gene>
    <name evidence="2" type="ORF">K452DRAFT_337750</name>
</gene>
<sequence length="204" mass="23328">MVKRRLAGSSLQLSPAYRRWPKHVDAHALERIGGFDIIWTDDLAEHLAFDDDLLTVSLYHHVATPTLTLHSEHLSAELLNETLSSLALLLPCRSQTANWFKRSAKVALQHGHVIDESAPELPKCSLGYNLKDYTHWGYRLSVIVEAYDKTQPKGALQLWYDRRSKVEWFTFWVAVLVLLLTITFGLIQSVTGILQVYVAYHPHR</sequence>
<dbReference type="GeneID" id="54302770"/>
<accession>A0A6A6B4Z0</accession>